<dbReference type="PROSITE" id="PS51485">
    <property type="entry name" value="PHYTOCYANIN"/>
    <property type="match status" value="1"/>
</dbReference>
<evidence type="ECO:0000256" key="4">
    <source>
        <dbReference type="ARBA" id="ARBA00023136"/>
    </source>
</evidence>
<keyword evidence="10" id="KW-1133">Transmembrane helix</keyword>
<keyword evidence="6" id="KW-0325">Glycoprotein</keyword>
<dbReference type="GO" id="GO:0005886">
    <property type="term" value="C:plasma membrane"/>
    <property type="evidence" value="ECO:0007669"/>
    <property type="project" value="TreeGrafter"/>
</dbReference>
<dbReference type="GO" id="GO:0012505">
    <property type="term" value="C:endomembrane system"/>
    <property type="evidence" value="ECO:0007669"/>
    <property type="project" value="UniProtKB-SubCell"/>
</dbReference>
<protein>
    <submittedName>
        <fullName evidence="12">Early nodulin-like protein</fullName>
    </submittedName>
</protein>
<dbReference type="OrthoDB" id="691587at2759"/>
<dbReference type="FunFam" id="2.60.40.420:FF:000010">
    <property type="entry name" value="Early nodulin-like protein 1"/>
    <property type="match status" value="1"/>
</dbReference>
<comment type="similarity">
    <text evidence="8">Belongs to the early nodulin-like (ENODL) family.</text>
</comment>
<evidence type="ECO:0000256" key="10">
    <source>
        <dbReference type="SAM" id="Phobius"/>
    </source>
</evidence>
<evidence type="ECO:0000256" key="9">
    <source>
        <dbReference type="ARBA" id="ARBA00037868"/>
    </source>
</evidence>
<feature type="transmembrane region" description="Helical" evidence="10">
    <location>
        <begin position="119"/>
        <end position="136"/>
    </location>
</feature>
<dbReference type="InterPro" id="IPR008972">
    <property type="entry name" value="Cupredoxin"/>
</dbReference>
<dbReference type="InterPro" id="IPR039391">
    <property type="entry name" value="Phytocyanin-like"/>
</dbReference>
<evidence type="ECO:0000313" key="13">
    <source>
        <dbReference type="Proteomes" id="UP000554482"/>
    </source>
</evidence>
<keyword evidence="3" id="KW-0732">Signal</keyword>
<evidence type="ECO:0000256" key="5">
    <source>
        <dbReference type="ARBA" id="ARBA00023157"/>
    </source>
</evidence>
<comment type="subcellular location">
    <subcellularLocation>
        <location evidence="9">Endomembrane system</location>
        <topology evidence="9">Lipid-anchor</topology>
    </subcellularLocation>
    <subcellularLocation>
        <location evidence="1">Membrane</location>
        <topology evidence="1">Lipid-anchor</topology>
        <topology evidence="1">GPI-anchor</topology>
    </subcellularLocation>
</comment>
<organism evidence="12 13">
    <name type="scientific">Thalictrum thalictroides</name>
    <name type="common">Rue-anemone</name>
    <name type="synonym">Anemone thalictroides</name>
    <dbReference type="NCBI Taxonomy" id="46969"/>
    <lineage>
        <taxon>Eukaryota</taxon>
        <taxon>Viridiplantae</taxon>
        <taxon>Streptophyta</taxon>
        <taxon>Embryophyta</taxon>
        <taxon>Tracheophyta</taxon>
        <taxon>Spermatophyta</taxon>
        <taxon>Magnoliopsida</taxon>
        <taxon>Ranunculales</taxon>
        <taxon>Ranunculaceae</taxon>
        <taxon>Thalictroideae</taxon>
        <taxon>Thalictrum</taxon>
    </lineage>
</organism>
<dbReference type="EMBL" id="JABWDY010041941">
    <property type="protein sequence ID" value="KAF5177014.1"/>
    <property type="molecule type" value="Genomic_DNA"/>
</dbReference>
<evidence type="ECO:0000256" key="3">
    <source>
        <dbReference type="ARBA" id="ARBA00022729"/>
    </source>
</evidence>
<reference evidence="12 13" key="1">
    <citation type="submission" date="2020-06" db="EMBL/GenBank/DDBJ databases">
        <title>Transcriptomic and genomic resources for Thalictrum thalictroides and T. hernandezii: Facilitating candidate gene discovery in an emerging model plant lineage.</title>
        <authorList>
            <person name="Arias T."/>
            <person name="Riano-Pachon D.M."/>
            <person name="Di Stilio V.S."/>
        </authorList>
    </citation>
    <scope>NUCLEOTIDE SEQUENCE [LARGE SCALE GENOMIC DNA]</scope>
    <source>
        <strain evidence="13">cv. WT478/WT964</strain>
        <tissue evidence="12">Leaves</tissue>
    </source>
</reference>
<dbReference type="PANTHER" id="PTHR33021">
    <property type="entry name" value="BLUE COPPER PROTEIN"/>
    <property type="match status" value="1"/>
</dbReference>
<evidence type="ECO:0000259" key="11">
    <source>
        <dbReference type="PROSITE" id="PS51485"/>
    </source>
</evidence>
<dbReference type="PANTHER" id="PTHR33021:SF197">
    <property type="entry name" value="EARLY NODULIN-LIKE PROTEIN 13"/>
    <property type="match status" value="1"/>
</dbReference>
<dbReference type="AlphaFoldDB" id="A0A7J6UWL6"/>
<dbReference type="Gene3D" id="2.60.40.420">
    <property type="entry name" value="Cupredoxins - blue copper proteins"/>
    <property type="match status" value="1"/>
</dbReference>
<keyword evidence="10" id="KW-0812">Transmembrane</keyword>
<dbReference type="Proteomes" id="UP000554482">
    <property type="component" value="Unassembled WGS sequence"/>
</dbReference>
<keyword evidence="2" id="KW-0336">GPI-anchor</keyword>
<dbReference type="CDD" id="cd11019">
    <property type="entry name" value="OsENODL1_like"/>
    <property type="match status" value="1"/>
</dbReference>
<evidence type="ECO:0000256" key="6">
    <source>
        <dbReference type="ARBA" id="ARBA00023180"/>
    </source>
</evidence>
<evidence type="ECO:0000256" key="1">
    <source>
        <dbReference type="ARBA" id="ARBA00004589"/>
    </source>
</evidence>
<evidence type="ECO:0000256" key="8">
    <source>
        <dbReference type="ARBA" id="ARBA00035011"/>
    </source>
</evidence>
<dbReference type="Pfam" id="PF02298">
    <property type="entry name" value="Cu_bind_like"/>
    <property type="match status" value="1"/>
</dbReference>
<keyword evidence="13" id="KW-1185">Reference proteome</keyword>
<dbReference type="GO" id="GO:0009055">
    <property type="term" value="F:electron transfer activity"/>
    <property type="evidence" value="ECO:0007669"/>
    <property type="project" value="InterPro"/>
</dbReference>
<keyword evidence="5" id="KW-1015">Disulfide bond</keyword>
<evidence type="ECO:0000256" key="2">
    <source>
        <dbReference type="ARBA" id="ARBA00022622"/>
    </source>
</evidence>
<comment type="caution">
    <text evidence="12">The sequence shown here is derived from an EMBL/GenBank/DDBJ whole genome shotgun (WGS) entry which is preliminary data.</text>
</comment>
<feature type="domain" description="Phytocyanin" evidence="11">
    <location>
        <begin position="7"/>
        <end position="108"/>
    </location>
</feature>
<evidence type="ECO:0000256" key="7">
    <source>
        <dbReference type="ARBA" id="ARBA00023288"/>
    </source>
</evidence>
<dbReference type="InterPro" id="IPR041846">
    <property type="entry name" value="ENL_dom"/>
</dbReference>
<evidence type="ECO:0000313" key="12">
    <source>
        <dbReference type="EMBL" id="KAF5177014.1"/>
    </source>
</evidence>
<proteinExistence type="inferred from homology"/>
<dbReference type="InterPro" id="IPR003245">
    <property type="entry name" value="Phytocyanin_dom"/>
</dbReference>
<keyword evidence="4 10" id="KW-0472">Membrane</keyword>
<dbReference type="GO" id="GO:0098552">
    <property type="term" value="C:side of membrane"/>
    <property type="evidence" value="ECO:0007669"/>
    <property type="project" value="UniProtKB-KW"/>
</dbReference>
<name>A0A7J6UWL6_THATH</name>
<gene>
    <name evidence="12" type="ORF">FRX31_033399</name>
</gene>
<keyword evidence="7" id="KW-0449">Lipoprotein</keyword>
<dbReference type="SUPFAM" id="SSF49503">
    <property type="entry name" value="Cupredoxins"/>
    <property type="match status" value="1"/>
</dbReference>
<sequence>MKSVDATEFRVGGSDGWTVTTSFNYNQWAEKNRFQVGDSLLFDYDSGKDSVYQVNKEDYDKCHTEKPIETYKDGHTSIKLDETGTLYFISGNCGNCRKNEKMVVQVMACRGSCNSAASLGYLSCLGVVGAFVASLLL</sequence>
<accession>A0A7J6UWL6</accession>